<comment type="caution">
    <text evidence="12">The sequence shown here is derived from an EMBL/GenBank/DDBJ whole genome shotgun (WGS) entry which is preliminary data.</text>
</comment>
<dbReference type="PANTHER" id="PTHR14513">
    <property type="entry name" value="PROTECTION OF TELOMERES 1"/>
    <property type="match status" value="1"/>
</dbReference>
<dbReference type="InterPro" id="IPR012340">
    <property type="entry name" value="NA-bd_OB-fold"/>
</dbReference>
<dbReference type="InterPro" id="IPR032042">
    <property type="entry name" value="POT1PC"/>
</dbReference>
<dbReference type="GO" id="GO:0010521">
    <property type="term" value="F:telomerase inhibitor activity"/>
    <property type="evidence" value="ECO:0007669"/>
    <property type="project" value="TreeGrafter"/>
</dbReference>
<dbReference type="Gene3D" id="2.40.50.140">
    <property type="entry name" value="Nucleic acid-binding proteins"/>
    <property type="match status" value="2"/>
</dbReference>
<evidence type="ECO:0000256" key="6">
    <source>
        <dbReference type="ARBA" id="ARBA00022895"/>
    </source>
</evidence>
<gene>
    <name evidence="12" type="ORF">PLEPLA_LOCUS9583</name>
</gene>
<evidence type="ECO:0000313" key="12">
    <source>
        <dbReference type="EMBL" id="CAB1421696.1"/>
    </source>
</evidence>
<evidence type="ECO:0000256" key="9">
    <source>
        <dbReference type="ARBA" id="ARBA00084040"/>
    </source>
</evidence>
<sequence>VSRLLPPPDPRSPLAKKRSATLSSEVSRNAKTPKYTYVGLGDLKAGSVTNVYGVVVFFKQPFKSRGTDYCSSLKITDQSNEKIGCTLFCEKLEDHPQIFQIGDIVRMHRVKAQCFNNSITLVNTFGFSVLTFDGGVGAAVEPRTSSRSFHFDQETRSTVEGLRSWAASQSLLPTVPTIPLSAVEPKVYFDLNCQLLTKAPIDTTCTLLRVWDGTKCPRTLLKVIVEENVSEGPSVFSKKKEDLIANILIYDNHVEFANQLKPGDFLRIYNLHAISGSSKVPGLTSSQSEEVDHLAFHLHGGTAYGRGIRVLPENSSDVQELKRALEAFPSDDAEDVLSDSEFCDIWSTPPESLSLTEHCIDGERAECSTERSCSHDLQPVTLSELKRSEPGQIHHVTVQLGSYQPQRLHQALKLYCSKCTSMLDVPDDELVAGVFSKASRDPGSWSPPLCLLSGKVDVPADSAESQKRALSVHLSTQLMSEGKTKGSSSSGVRLWKKHVDWQPGTRTSSP</sequence>
<feature type="region of interest" description="Disordered" evidence="10">
    <location>
        <begin position="1"/>
        <end position="26"/>
    </location>
</feature>
<dbReference type="Pfam" id="PF16686">
    <property type="entry name" value="POT1PC"/>
    <property type="match status" value="1"/>
</dbReference>
<evidence type="ECO:0000256" key="2">
    <source>
        <dbReference type="ARBA" id="ARBA00004574"/>
    </source>
</evidence>
<dbReference type="FunFam" id="2.40.50.140:FF:000138">
    <property type="entry name" value="Protection of telomeres 1 homolog"/>
    <property type="match status" value="1"/>
</dbReference>
<dbReference type="CDD" id="cd04497">
    <property type="entry name" value="hPOT1_OB1_like"/>
    <property type="match status" value="1"/>
</dbReference>
<evidence type="ECO:0000256" key="10">
    <source>
        <dbReference type="SAM" id="MobiDB-lite"/>
    </source>
</evidence>
<dbReference type="PANTHER" id="PTHR14513:SF0">
    <property type="entry name" value="PROTECTION OF TELOMERES PROTEIN 1"/>
    <property type="match status" value="1"/>
</dbReference>
<comment type="similarity">
    <text evidence="3">Belongs to the telombin family.</text>
</comment>
<evidence type="ECO:0000256" key="4">
    <source>
        <dbReference type="ARBA" id="ARBA00015253"/>
    </source>
</evidence>
<evidence type="ECO:0000256" key="3">
    <source>
        <dbReference type="ARBA" id="ARBA00008442"/>
    </source>
</evidence>
<dbReference type="Pfam" id="PF02765">
    <property type="entry name" value="POT1"/>
    <property type="match status" value="1"/>
</dbReference>
<dbReference type="GO" id="GO:0000783">
    <property type="term" value="C:nuclear telomere cap complex"/>
    <property type="evidence" value="ECO:0007669"/>
    <property type="project" value="TreeGrafter"/>
</dbReference>
<dbReference type="Proteomes" id="UP001153269">
    <property type="component" value="Unassembled WGS sequence"/>
</dbReference>
<keyword evidence="6" id="KW-0779">Telomere</keyword>
<reference evidence="12" key="1">
    <citation type="submission" date="2020-03" db="EMBL/GenBank/DDBJ databases">
        <authorList>
            <person name="Weist P."/>
        </authorList>
    </citation>
    <scope>NUCLEOTIDE SEQUENCE</scope>
</reference>
<comment type="subcellular location">
    <subcellularLocation>
        <location evidence="2">Chromosome</location>
        <location evidence="2">Telomere</location>
    </subcellularLocation>
    <subcellularLocation>
        <location evidence="1">Nucleus</location>
    </subcellularLocation>
</comment>
<dbReference type="AlphaFoldDB" id="A0A9N7YDH9"/>
<organism evidence="12 13">
    <name type="scientific">Pleuronectes platessa</name>
    <name type="common">European plaice</name>
    <dbReference type="NCBI Taxonomy" id="8262"/>
    <lineage>
        <taxon>Eukaryota</taxon>
        <taxon>Metazoa</taxon>
        <taxon>Chordata</taxon>
        <taxon>Craniata</taxon>
        <taxon>Vertebrata</taxon>
        <taxon>Euteleostomi</taxon>
        <taxon>Actinopterygii</taxon>
        <taxon>Neopterygii</taxon>
        <taxon>Teleostei</taxon>
        <taxon>Neoteleostei</taxon>
        <taxon>Acanthomorphata</taxon>
        <taxon>Carangaria</taxon>
        <taxon>Pleuronectiformes</taxon>
        <taxon>Pleuronectoidei</taxon>
        <taxon>Pleuronectidae</taxon>
        <taxon>Pleuronectes</taxon>
    </lineage>
</organism>
<accession>A0A9N7YDH9</accession>
<feature type="compositionally biased region" description="Pro residues" evidence="10">
    <location>
        <begin position="1"/>
        <end position="11"/>
    </location>
</feature>
<dbReference type="EMBL" id="CADEAL010000540">
    <property type="protein sequence ID" value="CAB1421696.1"/>
    <property type="molecule type" value="Genomic_DNA"/>
</dbReference>
<feature type="non-terminal residue" evidence="12">
    <location>
        <position position="1"/>
    </location>
</feature>
<evidence type="ECO:0000256" key="8">
    <source>
        <dbReference type="ARBA" id="ARBA00023242"/>
    </source>
</evidence>
<dbReference type="CDD" id="cd04498">
    <property type="entry name" value="hPOT1_OB2"/>
    <property type="match status" value="1"/>
</dbReference>
<evidence type="ECO:0000313" key="13">
    <source>
        <dbReference type="Proteomes" id="UP001153269"/>
    </source>
</evidence>
<evidence type="ECO:0000256" key="1">
    <source>
        <dbReference type="ARBA" id="ARBA00004123"/>
    </source>
</evidence>
<keyword evidence="13" id="KW-1185">Reference proteome</keyword>
<feature type="domain" description="Telomeric single stranded DNA binding POT1/Cdc13" evidence="11">
    <location>
        <begin position="37"/>
        <end position="167"/>
    </location>
</feature>
<dbReference type="SMART" id="SM00976">
    <property type="entry name" value="Telo_bind"/>
    <property type="match status" value="1"/>
</dbReference>
<evidence type="ECO:0000256" key="5">
    <source>
        <dbReference type="ARBA" id="ARBA00022454"/>
    </source>
</evidence>
<protein>
    <recommendedName>
        <fullName evidence="4">Protection of telomeres protein 1</fullName>
    </recommendedName>
    <alternativeName>
        <fullName evidence="9">POT1-like telomere end-binding protein</fullName>
    </alternativeName>
</protein>
<dbReference type="GO" id="GO:0005654">
    <property type="term" value="C:nucleoplasm"/>
    <property type="evidence" value="ECO:0007669"/>
    <property type="project" value="UniProtKB-ARBA"/>
</dbReference>
<evidence type="ECO:0000259" key="11">
    <source>
        <dbReference type="SMART" id="SM00976"/>
    </source>
</evidence>
<dbReference type="InterPro" id="IPR028389">
    <property type="entry name" value="POT1"/>
</dbReference>
<name>A0A9N7YDH9_PLEPL</name>
<dbReference type="GO" id="GO:0032210">
    <property type="term" value="P:regulation of telomere maintenance via telomerase"/>
    <property type="evidence" value="ECO:0007669"/>
    <property type="project" value="TreeGrafter"/>
</dbReference>
<keyword evidence="7" id="KW-0238">DNA-binding</keyword>
<dbReference type="GO" id="GO:0098505">
    <property type="term" value="F:G-rich strand telomeric DNA binding"/>
    <property type="evidence" value="ECO:0007669"/>
    <property type="project" value="TreeGrafter"/>
</dbReference>
<dbReference type="InterPro" id="IPR011564">
    <property type="entry name" value="Telomer_end-bd_POT1/Cdc13"/>
</dbReference>
<keyword evidence="8" id="KW-0539">Nucleus</keyword>
<dbReference type="SUPFAM" id="SSF50249">
    <property type="entry name" value="Nucleic acid-binding proteins"/>
    <property type="match status" value="2"/>
</dbReference>
<dbReference type="FunFam" id="2.40.50.140:FF:000119">
    <property type="entry name" value="Protection of telomeres 1 homolog"/>
    <property type="match status" value="1"/>
</dbReference>
<dbReference type="GO" id="GO:0016233">
    <property type="term" value="P:telomere capping"/>
    <property type="evidence" value="ECO:0007669"/>
    <property type="project" value="TreeGrafter"/>
</dbReference>
<keyword evidence="5" id="KW-0158">Chromosome</keyword>
<proteinExistence type="inferred from homology"/>
<evidence type="ECO:0000256" key="7">
    <source>
        <dbReference type="ARBA" id="ARBA00023125"/>
    </source>
</evidence>